<protein>
    <submittedName>
        <fullName evidence="1">Uncharacterized protein</fullName>
    </submittedName>
</protein>
<proteinExistence type="predicted"/>
<gene>
    <name evidence="1" type="ORF">MILVUS5_LOCUS3028</name>
</gene>
<name>A0ACB0IHQ5_TRIPR</name>
<reference evidence="1" key="1">
    <citation type="submission" date="2023-10" db="EMBL/GenBank/DDBJ databases">
        <authorList>
            <person name="Rodriguez Cubillos JULIANA M."/>
            <person name="De Vega J."/>
        </authorList>
    </citation>
    <scope>NUCLEOTIDE SEQUENCE</scope>
</reference>
<dbReference type="EMBL" id="CASHSV030000001">
    <property type="protein sequence ID" value="CAJ2631516.1"/>
    <property type="molecule type" value="Genomic_DNA"/>
</dbReference>
<organism evidence="1 2">
    <name type="scientific">Trifolium pratense</name>
    <name type="common">Red clover</name>
    <dbReference type="NCBI Taxonomy" id="57577"/>
    <lineage>
        <taxon>Eukaryota</taxon>
        <taxon>Viridiplantae</taxon>
        <taxon>Streptophyta</taxon>
        <taxon>Embryophyta</taxon>
        <taxon>Tracheophyta</taxon>
        <taxon>Spermatophyta</taxon>
        <taxon>Magnoliopsida</taxon>
        <taxon>eudicotyledons</taxon>
        <taxon>Gunneridae</taxon>
        <taxon>Pentapetalae</taxon>
        <taxon>rosids</taxon>
        <taxon>fabids</taxon>
        <taxon>Fabales</taxon>
        <taxon>Fabaceae</taxon>
        <taxon>Papilionoideae</taxon>
        <taxon>50 kb inversion clade</taxon>
        <taxon>NPAAA clade</taxon>
        <taxon>Hologalegina</taxon>
        <taxon>IRL clade</taxon>
        <taxon>Trifolieae</taxon>
        <taxon>Trifolium</taxon>
    </lineage>
</organism>
<evidence type="ECO:0000313" key="1">
    <source>
        <dbReference type="EMBL" id="CAJ2631516.1"/>
    </source>
</evidence>
<accession>A0ACB0IHQ5</accession>
<comment type="caution">
    <text evidence="1">The sequence shown here is derived from an EMBL/GenBank/DDBJ whole genome shotgun (WGS) entry which is preliminary data.</text>
</comment>
<keyword evidence="2" id="KW-1185">Reference proteome</keyword>
<dbReference type="Proteomes" id="UP001177021">
    <property type="component" value="Unassembled WGS sequence"/>
</dbReference>
<evidence type="ECO:0000313" key="2">
    <source>
        <dbReference type="Proteomes" id="UP001177021"/>
    </source>
</evidence>
<sequence>MLDEGEGGEEQFELEQLRLRRTTTTNTTSSSTSLLLHSSSATNNNTFHYIPLIHPPNYNNNNHPSSSISNSQFQTQTNFFPPSILLPHHSPTQYHNNTTTFNSNFQIQSPSPMFTDSTWTNHELLALFKITSTIHNFFPDQLITWDHVSRKLAEVGINKSAEKCKDKFEDDNISSFFKIHNNHDHNYPPRFISELQDLYQGGVSADEQQNPHEKENTQQHQEENSRDGDDTDIVVVTKQCDDDDGDDDDKVIEKSKRKKWKRRNRFEMLKSFCETVVNKMMAQQEEIHNKLLEDMLKRDQEKLAREEEWKNQEIERMNMMAKEQAIASDRQSTIIHFLNKYLSTDGNGKGRSSSQNPNDQPSNNLEVESTPSSSNVIAQAQQNPSSSETVVESNYTSTLVVPTTMEKLEDRRRWPRDEVLALINLKSTTSVINRSNNVEEKEGNSNIKGPLWERISEGMLEMGYKRSAKRCKEKWENINKYFKKTKDVVNKKKRSLDSRTCPYFHQLSSLYNQQQEGKLIDKSQSQSQLVTNPISNSADKVDDQPQAESSDSPVGSSVV</sequence>